<dbReference type="EMBL" id="CM046107">
    <property type="protein sequence ID" value="KAI8431969.1"/>
    <property type="molecule type" value="Genomic_DNA"/>
</dbReference>
<organism evidence="1 2">
    <name type="scientific">Choristoneura fumiferana</name>
    <name type="common">Spruce budworm moth</name>
    <name type="synonym">Archips fumiferana</name>
    <dbReference type="NCBI Taxonomy" id="7141"/>
    <lineage>
        <taxon>Eukaryota</taxon>
        <taxon>Metazoa</taxon>
        <taxon>Ecdysozoa</taxon>
        <taxon>Arthropoda</taxon>
        <taxon>Hexapoda</taxon>
        <taxon>Insecta</taxon>
        <taxon>Pterygota</taxon>
        <taxon>Neoptera</taxon>
        <taxon>Endopterygota</taxon>
        <taxon>Lepidoptera</taxon>
        <taxon>Glossata</taxon>
        <taxon>Ditrysia</taxon>
        <taxon>Tortricoidea</taxon>
        <taxon>Tortricidae</taxon>
        <taxon>Tortricinae</taxon>
        <taxon>Choristoneura</taxon>
    </lineage>
</organism>
<accession>A0ACC0K6G6</accession>
<comment type="caution">
    <text evidence="1">The sequence shown here is derived from an EMBL/GenBank/DDBJ whole genome shotgun (WGS) entry which is preliminary data.</text>
</comment>
<evidence type="ECO:0000313" key="2">
    <source>
        <dbReference type="Proteomes" id="UP001064048"/>
    </source>
</evidence>
<sequence>MGDGECCFVFKPHKGCLVLGLVTFLCSTFLTVTSCYYIIVEEEGTRISPVLHGPPGSNRTHHILGLDLKKPVIHIILVIILIMGVLWMTASLMLVYGIRKNKATCVMFYFFVGFIVTLLLVLSAILELVQKMWPLSLVTFMFSMMYAYCLVAVYSFYEQLRRSGTLSDTDQLILDEDFDTDIENVD</sequence>
<reference evidence="1 2" key="1">
    <citation type="journal article" date="2022" name="Genome Biol. Evol.">
        <title>The Spruce Budworm Genome: Reconstructing the Evolutionary History of Antifreeze Proteins.</title>
        <authorList>
            <person name="Beliveau C."/>
            <person name="Gagne P."/>
            <person name="Picq S."/>
            <person name="Vernygora O."/>
            <person name="Keeling C.I."/>
            <person name="Pinkney K."/>
            <person name="Doucet D."/>
            <person name="Wen F."/>
            <person name="Johnston J.S."/>
            <person name="Maaroufi H."/>
            <person name="Boyle B."/>
            <person name="Laroche J."/>
            <person name="Dewar K."/>
            <person name="Juretic N."/>
            <person name="Blackburn G."/>
            <person name="Nisole A."/>
            <person name="Brunet B."/>
            <person name="Brandao M."/>
            <person name="Lumley L."/>
            <person name="Duan J."/>
            <person name="Quan G."/>
            <person name="Lucarotti C.J."/>
            <person name="Roe A.D."/>
            <person name="Sperling F.A.H."/>
            <person name="Levesque R.C."/>
            <person name="Cusson M."/>
        </authorList>
    </citation>
    <scope>NUCLEOTIDE SEQUENCE [LARGE SCALE GENOMIC DNA]</scope>
    <source>
        <strain evidence="1">Glfc:IPQL:Cfum</strain>
    </source>
</reference>
<dbReference type="Proteomes" id="UP001064048">
    <property type="component" value="Chromosome 7"/>
</dbReference>
<protein>
    <submittedName>
        <fullName evidence="1">Uncharacterized protein</fullName>
    </submittedName>
</protein>
<evidence type="ECO:0000313" key="1">
    <source>
        <dbReference type="EMBL" id="KAI8431969.1"/>
    </source>
</evidence>
<gene>
    <name evidence="1" type="ORF">MSG28_004502</name>
</gene>
<name>A0ACC0K6G6_CHOFU</name>
<proteinExistence type="predicted"/>
<keyword evidence="2" id="KW-1185">Reference proteome</keyword>